<organism evidence="1 2">
    <name type="scientific">Vicia faba</name>
    <name type="common">Broad bean</name>
    <name type="synonym">Faba vulgaris</name>
    <dbReference type="NCBI Taxonomy" id="3906"/>
    <lineage>
        <taxon>Eukaryota</taxon>
        <taxon>Viridiplantae</taxon>
        <taxon>Streptophyta</taxon>
        <taxon>Embryophyta</taxon>
        <taxon>Tracheophyta</taxon>
        <taxon>Spermatophyta</taxon>
        <taxon>Magnoliopsida</taxon>
        <taxon>eudicotyledons</taxon>
        <taxon>Gunneridae</taxon>
        <taxon>Pentapetalae</taxon>
        <taxon>rosids</taxon>
        <taxon>fabids</taxon>
        <taxon>Fabales</taxon>
        <taxon>Fabaceae</taxon>
        <taxon>Papilionoideae</taxon>
        <taxon>50 kb inversion clade</taxon>
        <taxon>NPAAA clade</taxon>
        <taxon>Hologalegina</taxon>
        <taxon>IRL clade</taxon>
        <taxon>Fabeae</taxon>
        <taxon>Vicia</taxon>
    </lineage>
</organism>
<reference evidence="1 2" key="1">
    <citation type="submission" date="2023-01" db="EMBL/GenBank/DDBJ databases">
        <authorList>
            <person name="Kreplak J."/>
        </authorList>
    </citation>
    <scope>NUCLEOTIDE SEQUENCE [LARGE SCALE GENOMIC DNA]</scope>
</reference>
<name>A0AAV0ZGK4_VICFA</name>
<accession>A0AAV0ZGK4</accession>
<dbReference type="Proteomes" id="UP001157006">
    <property type="component" value="Chromosome 2"/>
</dbReference>
<keyword evidence="2" id="KW-1185">Reference proteome</keyword>
<proteinExistence type="predicted"/>
<sequence>MEYMRNHPSSSDSSVEVVTASSDFEDEILEKDEVNSSDLNFLRTNILPPPKPFVDELFYKRWINSRSWELKEMCFKDAQKNYHARLSGFMEPIQMMFQKLLFPAPKSYFTMA</sequence>
<gene>
    <name evidence="1" type="ORF">VFH_II025080</name>
</gene>
<evidence type="ECO:0000313" key="1">
    <source>
        <dbReference type="EMBL" id="CAI8596233.1"/>
    </source>
</evidence>
<dbReference type="AlphaFoldDB" id="A0AAV0ZGK4"/>
<dbReference type="EMBL" id="OX451737">
    <property type="protein sequence ID" value="CAI8596233.1"/>
    <property type="molecule type" value="Genomic_DNA"/>
</dbReference>
<evidence type="ECO:0000313" key="2">
    <source>
        <dbReference type="Proteomes" id="UP001157006"/>
    </source>
</evidence>
<protein>
    <submittedName>
        <fullName evidence="1">Uncharacterized protein</fullName>
    </submittedName>
</protein>